<proteinExistence type="predicted"/>
<feature type="compositionally biased region" description="Polar residues" evidence="1">
    <location>
        <begin position="210"/>
        <end position="220"/>
    </location>
</feature>
<keyword evidence="2" id="KW-1133">Transmembrane helix</keyword>
<feature type="domain" description="HTH cro/C1-type" evidence="3">
    <location>
        <begin position="24"/>
        <end position="56"/>
    </location>
</feature>
<dbReference type="PANTHER" id="PTHR34475:SF1">
    <property type="entry name" value="CYTOSKELETON PROTEIN RODZ"/>
    <property type="match status" value="1"/>
</dbReference>
<evidence type="ECO:0000256" key="2">
    <source>
        <dbReference type="SAM" id="Phobius"/>
    </source>
</evidence>
<accession>A0A4P9VID1</accession>
<dbReference type="InterPro" id="IPR010982">
    <property type="entry name" value="Lambda_DNA-bd_dom_sf"/>
</dbReference>
<dbReference type="Pfam" id="PF13413">
    <property type="entry name" value="HTH_25"/>
    <property type="match status" value="1"/>
</dbReference>
<dbReference type="InterPro" id="IPR025194">
    <property type="entry name" value="RodZ-like_C"/>
</dbReference>
<dbReference type="GO" id="GO:0003677">
    <property type="term" value="F:DNA binding"/>
    <property type="evidence" value="ECO:0007669"/>
    <property type="project" value="InterPro"/>
</dbReference>
<reference evidence="4 5" key="1">
    <citation type="submission" date="2017-04" db="EMBL/GenBank/DDBJ databases">
        <title>Draft genome sequence of Zooshikella ganghwensis VG4 isolated from Red Sea sediments.</title>
        <authorList>
            <person name="Rehman Z."/>
            <person name="Alam I."/>
            <person name="Kamau A."/>
            <person name="Bajic V."/>
            <person name="Leiknes T."/>
        </authorList>
    </citation>
    <scope>NUCLEOTIDE SEQUENCE [LARGE SCALE GENOMIC DNA]</scope>
    <source>
        <strain evidence="4 5">VG4</strain>
    </source>
</reference>
<dbReference type="CDD" id="cd00093">
    <property type="entry name" value="HTH_XRE"/>
    <property type="match status" value="1"/>
</dbReference>
<dbReference type="InterPro" id="IPR050400">
    <property type="entry name" value="Bact_Cytoskel_RodZ"/>
</dbReference>
<gene>
    <name evidence="4" type="ORF">B9G39_05640</name>
</gene>
<evidence type="ECO:0000313" key="5">
    <source>
        <dbReference type="Proteomes" id="UP000257039"/>
    </source>
</evidence>
<dbReference type="InterPro" id="IPR001387">
    <property type="entry name" value="Cro/C1-type_HTH"/>
</dbReference>
<feature type="compositionally biased region" description="Polar residues" evidence="1">
    <location>
        <begin position="248"/>
        <end position="257"/>
    </location>
</feature>
<organism evidence="4 5">
    <name type="scientific">Zooshikella ganghwensis</name>
    <dbReference type="NCBI Taxonomy" id="202772"/>
    <lineage>
        <taxon>Bacteria</taxon>
        <taxon>Pseudomonadati</taxon>
        <taxon>Pseudomonadota</taxon>
        <taxon>Gammaproteobacteria</taxon>
        <taxon>Oceanospirillales</taxon>
        <taxon>Zooshikellaceae</taxon>
        <taxon>Zooshikella</taxon>
    </lineage>
</organism>
<dbReference type="PANTHER" id="PTHR34475">
    <property type="match status" value="1"/>
</dbReference>
<protein>
    <submittedName>
        <fullName evidence="4">Helix-turn-helix domain-containing protein</fullName>
    </submittedName>
</protein>
<dbReference type="Proteomes" id="UP000257039">
    <property type="component" value="Unassembled WGS sequence"/>
</dbReference>
<dbReference type="PROSITE" id="PS50943">
    <property type="entry name" value="HTH_CROC1"/>
    <property type="match status" value="1"/>
</dbReference>
<name>A0A4P9VID1_9GAMM</name>
<evidence type="ECO:0000313" key="4">
    <source>
        <dbReference type="EMBL" id="RDH42975.1"/>
    </source>
</evidence>
<dbReference type="AlphaFoldDB" id="A0A4P9VID1"/>
<comment type="caution">
    <text evidence="4">The sequence shown here is derived from an EMBL/GenBank/DDBJ whole genome shotgun (WGS) entry which is preliminary data.</text>
</comment>
<feature type="transmembrane region" description="Helical" evidence="2">
    <location>
        <begin position="120"/>
        <end position="139"/>
    </location>
</feature>
<evidence type="ECO:0000256" key="1">
    <source>
        <dbReference type="SAM" id="MobiDB-lite"/>
    </source>
</evidence>
<keyword evidence="5" id="KW-1185">Reference proteome</keyword>
<dbReference type="RefSeq" id="WP_094786385.1">
    <property type="nucleotide sequence ID" value="NZ_NDXW01000001.1"/>
</dbReference>
<dbReference type="SUPFAM" id="SSF47413">
    <property type="entry name" value="lambda repressor-like DNA-binding domains"/>
    <property type="match status" value="1"/>
</dbReference>
<feature type="region of interest" description="Disordered" evidence="1">
    <location>
        <begin position="182"/>
        <end position="259"/>
    </location>
</feature>
<keyword evidence="2" id="KW-0472">Membrane</keyword>
<dbReference type="Pfam" id="PF13464">
    <property type="entry name" value="RodZ_C"/>
    <property type="match status" value="1"/>
</dbReference>
<evidence type="ECO:0000259" key="3">
    <source>
        <dbReference type="PROSITE" id="PS50943"/>
    </source>
</evidence>
<dbReference type="Gene3D" id="1.10.260.40">
    <property type="entry name" value="lambda repressor-like DNA-binding domains"/>
    <property type="match status" value="1"/>
</dbReference>
<dbReference type="EMBL" id="NDXW01000001">
    <property type="protein sequence ID" value="RDH42975.1"/>
    <property type="molecule type" value="Genomic_DNA"/>
</dbReference>
<keyword evidence="2" id="KW-0812">Transmembrane</keyword>
<sequence length="350" mass="38040">MKNLKKEDNLPPQEQAVLTPGALLRQARLDQGITQEAIANQLKISVTYVAAIEQDNFEELPGLTFARGYVCNYARRVGLNRDIVAKAFDSYTGKKPEAHCPEPVQKVSTQAAAHTPLVKWFSYLVIIVLVIMTIVWWRYDLLQRQNSEALDADTSAEQIMVETVDGENVVSDLIPDPAEEVTTDHALSAEQPEESLEEQQLHTEVPATEILSSEQASNTDEQNDVESVSGGPLSGQAVAEDHDADTAVTESTSSGNESAAVVTVKHENTLTAVFKNECWVEVRDAKTNKMLAAGLKQAGNSISVSHSGPVKIVLGNVNAVERLTFNDNSVSLEGRSRGNVANFVLGQDSE</sequence>